<dbReference type="AlphaFoldDB" id="A0A6J7IUG9"/>
<reference evidence="3" key="1">
    <citation type="submission" date="2020-05" db="EMBL/GenBank/DDBJ databases">
        <authorList>
            <person name="Chiriac C."/>
            <person name="Salcher M."/>
            <person name="Ghai R."/>
            <person name="Kavagutti S V."/>
        </authorList>
    </citation>
    <scope>NUCLEOTIDE SEQUENCE</scope>
</reference>
<sequence>MTDSCPGCGLNFRREPGQWLGSWFLNVCLVQAVVILILAVGVGVTWPDPPIVAIGILTGVSALVVPVLFFPFSRTIWVAIDLVMTPLGFNDGVAPGFELSEDLERLRIERSNGGVGD</sequence>
<gene>
    <name evidence="2" type="ORF">UFOPK1392_00368</name>
    <name evidence="3" type="ORF">UFOPK3733_00877</name>
</gene>
<keyword evidence="1" id="KW-0812">Transmembrane</keyword>
<evidence type="ECO:0000256" key="1">
    <source>
        <dbReference type="SAM" id="Phobius"/>
    </source>
</evidence>
<feature type="transmembrane region" description="Helical" evidence="1">
    <location>
        <begin position="51"/>
        <end position="72"/>
    </location>
</feature>
<evidence type="ECO:0000313" key="3">
    <source>
        <dbReference type="EMBL" id="CAB4934515.1"/>
    </source>
</evidence>
<proteinExistence type="predicted"/>
<keyword evidence="1" id="KW-1133">Transmembrane helix</keyword>
<name>A0A6J7IUG9_9ZZZZ</name>
<protein>
    <submittedName>
        <fullName evidence="3">Unannotated protein</fullName>
    </submittedName>
</protein>
<dbReference type="EMBL" id="CAFBNC010000034">
    <property type="protein sequence ID" value="CAB4934515.1"/>
    <property type="molecule type" value="Genomic_DNA"/>
</dbReference>
<evidence type="ECO:0000313" key="2">
    <source>
        <dbReference type="EMBL" id="CAB4322632.1"/>
    </source>
</evidence>
<dbReference type="Pfam" id="PF06170">
    <property type="entry name" value="DUF983"/>
    <property type="match status" value="1"/>
</dbReference>
<dbReference type="InterPro" id="IPR009325">
    <property type="entry name" value="DUF983"/>
</dbReference>
<organism evidence="3">
    <name type="scientific">freshwater metagenome</name>
    <dbReference type="NCBI Taxonomy" id="449393"/>
    <lineage>
        <taxon>unclassified sequences</taxon>
        <taxon>metagenomes</taxon>
        <taxon>ecological metagenomes</taxon>
    </lineage>
</organism>
<feature type="transmembrane region" description="Helical" evidence="1">
    <location>
        <begin position="23"/>
        <end position="45"/>
    </location>
</feature>
<keyword evidence="1" id="KW-0472">Membrane</keyword>
<accession>A0A6J7IUG9</accession>
<dbReference type="EMBL" id="CAEMXZ010000010">
    <property type="protein sequence ID" value="CAB4322632.1"/>
    <property type="molecule type" value="Genomic_DNA"/>
</dbReference>